<feature type="region of interest" description="Disordered" evidence="1">
    <location>
        <begin position="31"/>
        <end position="57"/>
    </location>
</feature>
<organism evidence="3 4">
    <name type="scientific">Candidatus Nomurabacteria bacterium RIFCSPHIGHO2_02_FULL_35_13</name>
    <dbReference type="NCBI Taxonomy" id="1801748"/>
    <lineage>
        <taxon>Bacteria</taxon>
        <taxon>Candidatus Nomuraibacteriota</taxon>
    </lineage>
</organism>
<sequence length="307" mass="33718">MKNYKILLIIFLVIVVAGIIFFYSTQNNTPSPNLPQTNQTNTTPTTPKKAENSVTSNNETIKVLPGQSNIVLADGESRILFGNSGSEMSVPDVVFGKNYSLNDIHKINYLPIRKELSFYSKGYLITLKNLGCNKETRFTDVPEIWVTDCSVNVSSKKAEAPALQIKSVVKEIGTNSLFKSAISNEPLVYVTAPRLSLMSWTTGQLKGKIGLESGSMTSYSTDTSWDMSFVTAYGIDTIRYSAEEIFNKQGKKINIGPLQVDSEITSFNCRVIYKGTDGGETQQCDDIVVKLTLAGGNGVIKLVNYSE</sequence>
<dbReference type="Proteomes" id="UP000177112">
    <property type="component" value="Unassembled WGS sequence"/>
</dbReference>
<reference evidence="3 4" key="1">
    <citation type="journal article" date="2016" name="Nat. Commun.">
        <title>Thousands of microbial genomes shed light on interconnected biogeochemical processes in an aquifer system.</title>
        <authorList>
            <person name="Anantharaman K."/>
            <person name="Brown C.T."/>
            <person name="Hug L.A."/>
            <person name="Sharon I."/>
            <person name="Castelle C.J."/>
            <person name="Probst A.J."/>
            <person name="Thomas B.C."/>
            <person name="Singh A."/>
            <person name="Wilkins M.J."/>
            <person name="Karaoz U."/>
            <person name="Brodie E.L."/>
            <person name="Williams K.H."/>
            <person name="Hubbard S.S."/>
            <person name="Banfield J.F."/>
        </authorList>
    </citation>
    <scope>NUCLEOTIDE SEQUENCE [LARGE SCALE GENOMIC DNA]</scope>
</reference>
<evidence type="ECO:0000256" key="2">
    <source>
        <dbReference type="SAM" id="Phobius"/>
    </source>
</evidence>
<dbReference type="AlphaFoldDB" id="A0A1F6VNL6"/>
<evidence type="ECO:0000313" key="3">
    <source>
        <dbReference type="EMBL" id="OGI71228.1"/>
    </source>
</evidence>
<evidence type="ECO:0000256" key="1">
    <source>
        <dbReference type="SAM" id="MobiDB-lite"/>
    </source>
</evidence>
<keyword evidence="2" id="KW-0472">Membrane</keyword>
<keyword evidence="2" id="KW-1133">Transmembrane helix</keyword>
<gene>
    <name evidence="3" type="ORF">A3B84_01710</name>
</gene>
<proteinExistence type="predicted"/>
<dbReference type="EMBL" id="MFTY01000016">
    <property type="protein sequence ID" value="OGI71228.1"/>
    <property type="molecule type" value="Genomic_DNA"/>
</dbReference>
<evidence type="ECO:0000313" key="4">
    <source>
        <dbReference type="Proteomes" id="UP000177112"/>
    </source>
</evidence>
<name>A0A1F6VNL6_9BACT</name>
<protein>
    <submittedName>
        <fullName evidence="3">Uncharacterized protein</fullName>
    </submittedName>
</protein>
<comment type="caution">
    <text evidence="3">The sequence shown here is derived from an EMBL/GenBank/DDBJ whole genome shotgun (WGS) entry which is preliminary data.</text>
</comment>
<feature type="compositionally biased region" description="Low complexity" evidence="1">
    <location>
        <begin position="31"/>
        <end position="47"/>
    </location>
</feature>
<feature type="transmembrane region" description="Helical" evidence="2">
    <location>
        <begin position="7"/>
        <end position="24"/>
    </location>
</feature>
<keyword evidence="2" id="KW-0812">Transmembrane</keyword>
<dbReference type="STRING" id="1801748.A3B84_01710"/>
<accession>A0A1F6VNL6</accession>